<comment type="caution">
    <text evidence="2">The sequence shown here is derived from an EMBL/GenBank/DDBJ whole genome shotgun (WGS) entry which is preliminary data.</text>
</comment>
<proteinExistence type="predicted"/>
<dbReference type="Pfam" id="PF18856">
    <property type="entry name" value="baeRF_family12"/>
    <property type="match status" value="1"/>
</dbReference>
<sequence length="132" mass="13948">MSSNIPTNALVVVADGGKAILFRNTGKGLQITLREEQRLGHAEIAQGPSGSRPEDQSPKETDEATFAKGVAQTLEAMHGKGQFEALVLVADPQTLGQLRDALHKTVANSVTHSLPKDLTNHGTAEIEAALSK</sequence>
<feature type="region of interest" description="Disordered" evidence="1">
    <location>
        <begin position="39"/>
        <end position="63"/>
    </location>
</feature>
<dbReference type="EMBL" id="JALPRX010000076">
    <property type="protein sequence ID" value="MCK8786166.1"/>
    <property type="molecule type" value="Genomic_DNA"/>
</dbReference>
<gene>
    <name evidence="2" type="ORF">M0638_17460</name>
</gene>
<dbReference type="Proteomes" id="UP001139516">
    <property type="component" value="Unassembled WGS sequence"/>
</dbReference>
<accession>A0A9X1YHC4</accession>
<name>A0A9X1YHC4_9PROT</name>
<evidence type="ECO:0000313" key="2">
    <source>
        <dbReference type="EMBL" id="MCK8786166.1"/>
    </source>
</evidence>
<evidence type="ECO:0000256" key="1">
    <source>
        <dbReference type="SAM" id="MobiDB-lite"/>
    </source>
</evidence>
<reference evidence="2" key="1">
    <citation type="submission" date="2022-04" db="EMBL/GenBank/DDBJ databases">
        <title>Roseomonas acroporae sp. nov., isolated from coral Acropora digitifera.</title>
        <authorList>
            <person name="Sun H."/>
        </authorList>
    </citation>
    <scope>NUCLEOTIDE SEQUENCE</scope>
    <source>
        <strain evidence="2">NAR14</strain>
    </source>
</reference>
<dbReference type="InterPro" id="IPR041374">
    <property type="entry name" value="BaeRF_family12"/>
</dbReference>
<evidence type="ECO:0000313" key="3">
    <source>
        <dbReference type="Proteomes" id="UP001139516"/>
    </source>
</evidence>
<organism evidence="2 3">
    <name type="scientific">Roseomonas acroporae</name>
    <dbReference type="NCBI Taxonomy" id="2937791"/>
    <lineage>
        <taxon>Bacteria</taxon>
        <taxon>Pseudomonadati</taxon>
        <taxon>Pseudomonadota</taxon>
        <taxon>Alphaproteobacteria</taxon>
        <taxon>Acetobacterales</taxon>
        <taxon>Roseomonadaceae</taxon>
        <taxon>Roseomonas</taxon>
    </lineage>
</organism>
<protein>
    <submittedName>
        <fullName evidence="2">Host attachment family protein</fullName>
    </submittedName>
</protein>
<dbReference type="AlphaFoldDB" id="A0A9X1YHC4"/>
<dbReference type="RefSeq" id="WP_248668282.1">
    <property type="nucleotide sequence ID" value="NZ_JALPRX010000076.1"/>
</dbReference>
<feature type="compositionally biased region" description="Basic and acidic residues" evidence="1">
    <location>
        <begin position="52"/>
        <end position="62"/>
    </location>
</feature>
<keyword evidence="3" id="KW-1185">Reference proteome</keyword>